<dbReference type="InterPro" id="IPR006094">
    <property type="entry name" value="Oxid_FAD_bind_N"/>
</dbReference>
<dbReference type="InterPro" id="IPR016167">
    <property type="entry name" value="FAD-bd_PCMH_sub1"/>
</dbReference>
<keyword evidence="16 23" id="KW-0472">Membrane</keyword>
<dbReference type="GO" id="GO:0034220">
    <property type="term" value="P:monoatomic ion transmembrane transport"/>
    <property type="evidence" value="ECO:0007669"/>
    <property type="project" value="UniProtKB-KW"/>
</dbReference>
<comment type="caution">
    <text evidence="23">Lacks conserved residue(s) required for the propagation of feature annotation.</text>
</comment>
<dbReference type="AlphaFoldDB" id="A0A9N8L1J5"/>
<evidence type="ECO:0000313" key="27">
    <source>
        <dbReference type="Proteomes" id="UP001154114"/>
    </source>
</evidence>
<dbReference type="Gene3D" id="3.30.43.10">
    <property type="entry name" value="Uridine Diphospho-n-acetylenolpyruvylglucosamine Reductase, domain 2"/>
    <property type="match status" value="1"/>
</dbReference>
<evidence type="ECO:0000256" key="15">
    <source>
        <dbReference type="ARBA" id="ARBA00023065"/>
    </source>
</evidence>
<evidence type="ECO:0000256" key="4">
    <source>
        <dbReference type="ARBA" id="ARBA00004670"/>
    </source>
</evidence>
<dbReference type="InterPro" id="IPR016164">
    <property type="entry name" value="FAD-linked_Oxase-like_C"/>
</dbReference>
<keyword evidence="12" id="KW-0303">Gap junction</keyword>
<dbReference type="InterPro" id="IPR025650">
    <property type="entry name" value="Alkyl-DHAP_Synthase"/>
</dbReference>
<dbReference type="GO" id="GO:0071949">
    <property type="term" value="F:FAD binding"/>
    <property type="evidence" value="ECO:0007669"/>
    <property type="project" value="InterPro"/>
</dbReference>
<evidence type="ECO:0000256" key="10">
    <source>
        <dbReference type="ARBA" id="ARBA00022692"/>
    </source>
</evidence>
<name>A0A9N8L1J5_CHRIL</name>
<sequence>MSAAFASSSDSKMNNVENDNRTVDSVKKKSFGDKNKKNDTNANSSTVIKVKSVIPRRRQDLLKWYGWGYKDSMFKLGEKGASFTGDRYSIGGKVLPHLSQWAIDNLGVDPAKAPTIPKLPTTFADSRLPEKIRLELEKIALVSVDGMDRLIRAHGQTLKDMSQLRTNSFPRIPDAVIWPESHEQVEEIVSCASRHNFVLIPFGGGTSVSGAVTCPAKEMRPIVVLDTSDMNSILWLDKDQLLARVQAGIIGQDLEREMRARGFTVGHEPDSYEFSTLGGWVATRASGMKKNTYGNIEDLIVQTKVVTPRGVIEKSCRVPRISCGPDFEHIVMGSEGCFGVVTEVTLKIRPLPPVVRYGSLVFPDWEAGFHFERDVARQRLQPSSIRLMDNEQFRFGQALKTENTWGGVLLDGLKRLYITKIKGFDPSKLCVVTLLMEGSADEVKEREKRLNAIAAKYGGIPAGATNGENGYTLTFVIAYLRDVAIEYDVVAESFETSVPWDRTLALCANVKQRVRDECARRGISKYLISHRLTQTYDAGCCIYFYFGHNTAQVSDPVNTYEEIEEAARDEIIACGGSISHHHGVGKLRKKWYTDTVSEPGRQLLLAAKKTLDPDNIFALANMAFEEPSNELTVKSVEGLNMAYPGVGPNKADNDEQIKHTYYQWVCFVLLGQSVMFYTPRYMWKIWEGGRLKALAADLSSPVVTKDWSEFRRGELISYLSYTNIHTHNMYALRYAFCEILNLVNVVGQIFLLDIFLGGAFRNYGAAVAAFTHTPRVPADMIDFAAVNPMDQFFPKLTKCWLRNYGPSGSLQVKDRLCVLPLNIVNEKIFVILWFWLIILAFVSTLAVLFRVLVLSLRPLRSLMIAGQLRYVKKNVISRIVKRFGFGDWFILYLLGKNMNPIIYKDLIVELSKELEHKTVMV</sequence>
<evidence type="ECO:0000256" key="5">
    <source>
        <dbReference type="ARBA" id="ARBA00008000"/>
    </source>
</evidence>
<dbReference type="PROSITE" id="PS51013">
    <property type="entry name" value="PANNEXIN"/>
    <property type="match status" value="1"/>
</dbReference>
<feature type="domain" description="FAD-binding PCMH-type" evidence="25">
    <location>
        <begin position="169"/>
        <end position="351"/>
    </location>
</feature>
<dbReference type="InterPro" id="IPR004113">
    <property type="entry name" value="FAD-bd_oxidored_4_C"/>
</dbReference>
<evidence type="ECO:0000256" key="6">
    <source>
        <dbReference type="ARBA" id="ARBA00011738"/>
    </source>
</evidence>
<dbReference type="SUPFAM" id="SSF55103">
    <property type="entry name" value="FAD-linked oxidases, C-terminal domain"/>
    <property type="match status" value="1"/>
</dbReference>
<keyword evidence="11 21" id="KW-0274">FAD</keyword>
<dbReference type="GO" id="GO:0005777">
    <property type="term" value="C:peroxisome"/>
    <property type="evidence" value="ECO:0007669"/>
    <property type="project" value="UniProtKB-SubCell"/>
</dbReference>
<evidence type="ECO:0000256" key="14">
    <source>
        <dbReference type="ARBA" id="ARBA00022989"/>
    </source>
</evidence>
<evidence type="ECO:0000256" key="23">
    <source>
        <dbReference type="RuleBase" id="RU010713"/>
    </source>
</evidence>
<feature type="transmembrane region" description="Helical" evidence="23">
    <location>
        <begin position="828"/>
        <end position="853"/>
    </location>
</feature>
<dbReference type="Pfam" id="PF02913">
    <property type="entry name" value="FAD-oxidase_C"/>
    <property type="match status" value="1"/>
</dbReference>
<organism evidence="26 27">
    <name type="scientific">Chrysodeixis includens</name>
    <name type="common">Soybean looper</name>
    <name type="synonym">Pseudoplusia includens</name>
    <dbReference type="NCBI Taxonomy" id="689277"/>
    <lineage>
        <taxon>Eukaryota</taxon>
        <taxon>Metazoa</taxon>
        <taxon>Ecdysozoa</taxon>
        <taxon>Arthropoda</taxon>
        <taxon>Hexapoda</taxon>
        <taxon>Insecta</taxon>
        <taxon>Pterygota</taxon>
        <taxon>Neoptera</taxon>
        <taxon>Endopterygota</taxon>
        <taxon>Lepidoptera</taxon>
        <taxon>Glossata</taxon>
        <taxon>Ditrysia</taxon>
        <taxon>Noctuoidea</taxon>
        <taxon>Noctuidae</taxon>
        <taxon>Plusiinae</taxon>
        <taxon>Chrysodeixis</taxon>
    </lineage>
</organism>
<comment type="pathway">
    <text evidence="4">Glycerolipid metabolism; ether lipid biosynthesis.</text>
</comment>
<keyword evidence="10 23" id="KW-0812">Transmembrane</keyword>
<comment type="subunit">
    <text evidence="6">Homodimer.</text>
</comment>
<evidence type="ECO:0000256" key="17">
    <source>
        <dbReference type="ARBA" id="ARBA00023140"/>
    </source>
</evidence>
<dbReference type="PANTHER" id="PTHR46568:SF1">
    <property type="entry name" value="ALKYLDIHYDROXYACETONEPHOSPHATE SYNTHASE, PEROXISOMAL"/>
    <property type="match status" value="1"/>
</dbReference>
<protein>
    <recommendedName>
        <fullName evidence="23">Innexin</fullName>
    </recommendedName>
</protein>
<evidence type="ECO:0000313" key="26">
    <source>
        <dbReference type="EMBL" id="CAD0199527.1"/>
    </source>
</evidence>
<comment type="subcellular location">
    <subcellularLocation>
        <location evidence="2">Cell junction</location>
        <location evidence="2">Gap junction</location>
    </subcellularLocation>
    <subcellularLocation>
        <location evidence="3 23">Cell membrane</location>
        <topology evidence="3 23">Multi-pass membrane protein</topology>
    </subcellularLocation>
    <subcellularLocation>
        <location evidence="1">Peroxisome</location>
    </subcellularLocation>
</comment>
<proteinExistence type="inferred from homology"/>
<feature type="compositionally biased region" description="Basic and acidic residues" evidence="24">
    <location>
        <begin position="18"/>
        <end position="39"/>
    </location>
</feature>
<dbReference type="GO" id="GO:0005921">
    <property type="term" value="C:gap junction"/>
    <property type="evidence" value="ECO:0007669"/>
    <property type="project" value="UniProtKB-SubCell"/>
</dbReference>
<keyword evidence="15 23" id="KW-0406">Ion transport</keyword>
<keyword evidence="13" id="KW-0965">Cell junction</keyword>
<evidence type="ECO:0000256" key="18">
    <source>
        <dbReference type="ARBA" id="ARBA00023303"/>
    </source>
</evidence>
<evidence type="ECO:0000256" key="16">
    <source>
        <dbReference type="ARBA" id="ARBA00023136"/>
    </source>
</evidence>
<evidence type="ECO:0000256" key="7">
    <source>
        <dbReference type="ARBA" id="ARBA00022448"/>
    </source>
</evidence>
<dbReference type="GO" id="GO:0005886">
    <property type="term" value="C:plasma membrane"/>
    <property type="evidence" value="ECO:0007669"/>
    <property type="project" value="UniProtKB-SubCell"/>
</dbReference>
<feature type="binding site" evidence="21">
    <location>
        <begin position="283"/>
        <end position="286"/>
    </location>
    <ligand>
        <name>FAD</name>
        <dbReference type="ChEBI" id="CHEBI:57692"/>
    </ligand>
</feature>
<feature type="region of interest" description="Disordered" evidence="24">
    <location>
        <begin position="1"/>
        <end position="44"/>
    </location>
</feature>
<dbReference type="GO" id="GO:0008609">
    <property type="term" value="F:alkylglycerone-phosphate synthase activity"/>
    <property type="evidence" value="ECO:0007669"/>
    <property type="project" value="InterPro"/>
</dbReference>
<evidence type="ECO:0000256" key="3">
    <source>
        <dbReference type="ARBA" id="ARBA00004651"/>
    </source>
</evidence>
<keyword evidence="9" id="KW-0285">Flavoprotein</keyword>
<feature type="active site" description="Proton donor/acceptor" evidence="19">
    <location>
        <position position="543"/>
    </location>
</feature>
<dbReference type="Gene3D" id="3.30.70.3450">
    <property type="match status" value="1"/>
</dbReference>
<dbReference type="Proteomes" id="UP001154114">
    <property type="component" value="Chromosome 10"/>
</dbReference>
<feature type="binding site" evidence="21">
    <location>
        <begin position="270"/>
        <end position="276"/>
    </location>
    <ligand>
        <name>FAD</name>
        <dbReference type="ChEBI" id="CHEBI:57692"/>
    </ligand>
</feature>
<evidence type="ECO:0000256" key="2">
    <source>
        <dbReference type="ARBA" id="ARBA00004610"/>
    </source>
</evidence>
<dbReference type="OrthoDB" id="7786253at2759"/>
<evidence type="ECO:0000256" key="12">
    <source>
        <dbReference type="ARBA" id="ARBA00022868"/>
    </source>
</evidence>
<dbReference type="InterPro" id="IPR016171">
    <property type="entry name" value="Vanillyl_alc_oxidase_C-sub2"/>
</dbReference>
<dbReference type="SUPFAM" id="SSF56176">
    <property type="entry name" value="FAD-binding/transporter-associated domain-like"/>
    <property type="match status" value="1"/>
</dbReference>
<dbReference type="InterPro" id="IPR036318">
    <property type="entry name" value="FAD-bd_PCMH-like_sf"/>
</dbReference>
<feature type="binding site" evidence="21">
    <location>
        <begin position="335"/>
        <end position="341"/>
    </location>
    <ligand>
        <name>FAD</name>
        <dbReference type="ChEBI" id="CHEBI:57692"/>
    </ligand>
</feature>
<evidence type="ECO:0000256" key="9">
    <source>
        <dbReference type="ARBA" id="ARBA00022630"/>
    </source>
</evidence>
<dbReference type="Gene3D" id="3.30.300.330">
    <property type="match status" value="1"/>
</dbReference>
<evidence type="ECO:0000256" key="13">
    <source>
        <dbReference type="ARBA" id="ARBA00022949"/>
    </source>
</evidence>
<evidence type="ECO:0000256" key="1">
    <source>
        <dbReference type="ARBA" id="ARBA00004275"/>
    </source>
</evidence>
<keyword evidence="18 23" id="KW-0407">Ion channel</keyword>
<keyword evidence="27" id="KW-1185">Reference proteome</keyword>
<comment type="similarity">
    <text evidence="23">Belongs to the pannexin family.</text>
</comment>
<feature type="compositionally biased region" description="Polar residues" evidence="24">
    <location>
        <begin position="1"/>
        <end position="17"/>
    </location>
</feature>
<dbReference type="Gene3D" id="3.30.160.650">
    <property type="match status" value="1"/>
</dbReference>
<evidence type="ECO:0000256" key="21">
    <source>
        <dbReference type="PIRSR" id="PIRSR625650-3"/>
    </source>
</evidence>
<reference evidence="26" key="1">
    <citation type="submission" date="2021-12" db="EMBL/GenBank/DDBJ databases">
        <authorList>
            <person name="King R."/>
        </authorList>
    </citation>
    <scope>NUCLEOTIDE SEQUENCE</scope>
</reference>
<dbReference type="Gene3D" id="3.30.465.10">
    <property type="match status" value="1"/>
</dbReference>
<evidence type="ECO:0000256" key="19">
    <source>
        <dbReference type="PIRSR" id="PIRSR625650-1"/>
    </source>
</evidence>
<dbReference type="InterPro" id="IPR000990">
    <property type="entry name" value="Innexin"/>
</dbReference>
<keyword evidence="17" id="KW-0576">Peroxisome</keyword>
<feature type="binding site" evidence="20">
    <location>
        <position position="481"/>
    </location>
    <ligand>
        <name>substrate</name>
    </ligand>
</feature>
<evidence type="ECO:0000256" key="8">
    <source>
        <dbReference type="ARBA" id="ARBA00022475"/>
    </source>
</evidence>
<dbReference type="GO" id="GO:0008610">
    <property type="term" value="P:lipid biosynthetic process"/>
    <property type="evidence" value="ECO:0007669"/>
    <property type="project" value="InterPro"/>
</dbReference>
<dbReference type="Pfam" id="PF01565">
    <property type="entry name" value="FAD_binding_4"/>
    <property type="match status" value="1"/>
</dbReference>
<dbReference type="PANTHER" id="PTHR46568">
    <property type="entry name" value="ALKYLDIHYDROXYACETONEPHOSPHATE SYNTHASE, PEROXISOMAL"/>
    <property type="match status" value="1"/>
</dbReference>
<dbReference type="InterPro" id="IPR016169">
    <property type="entry name" value="FAD-bd_PCMH_sub2"/>
</dbReference>
<accession>A0A9N8L1J5</accession>
<keyword evidence="7 23" id="KW-0813">Transport</keyword>
<keyword evidence="8" id="KW-1003">Cell membrane</keyword>
<evidence type="ECO:0000256" key="22">
    <source>
        <dbReference type="PIRSR" id="PIRSR625650-4"/>
    </source>
</evidence>
<gene>
    <name evidence="23" type="primary">inx</name>
    <name evidence="26" type="ORF">CINC_LOCUS1221</name>
</gene>
<dbReference type="Gene3D" id="1.10.45.10">
    <property type="entry name" value="Vanillyl-alcohol Oxidase, Chain A, domain 4"/>
    <property type="match status" value="1"/>
</dbReference>
<evidence type="ECO:0000256" key="11">
    <source>
        <dbReference type="ARBA" id="ARBA00022827"/>
    </source>
</evidence>
<evidence type="ECO:0000256" key="24">
    <source>
        <dbReference type="SAM" id="MobiDB-lite"/>
    </source>
</evidence>
<comment type="function">
    <text evidence="23">Structural component of the gap junctions.</text>
</comment>
<dbReference type="Pfam" id="PF00876">
    <property type="entry name" value="Innexin"/>
    <property type="match status" value="1"/>
</dbReference>
<feature type="site" description="Important for enzyme activity" evidence="22">
    <location>
        <position position="386"/>
    </location>
</feature>
<dbReference type="PROSITE" id="PS51387">
    <property type="entry name" value="FAD_PCMH"/>
    <property type="match status" value="1"/>
</dbReference>
<dbReference type="EMBL" id="LR824013">
    <property type="protein sequence ID" value="CAD0199527.1"/>
    <property type="molecule type" value="Genomic_DNA"/>
</dbReference>
<dbReference type="InterPro" id="IPR016166">
    <property type="entry name" value="FAD-bd_PCMH"/>
</dbReference>
<evidence type="ECO:0000256" key="20">
    <source>
        <dbReference type="PIRSR" id="PIRSR625650-2"/>
    </source>
</evidence>
<dbReference type="PRINTS" id="PR01262">
    <property type="entry name" value="INNEXIN"/>
</dbReference>
<feature type="binding site" evidence="21">
    <location>
        <begin position="201"/>
        <end position="207"/>
    </location>
    <ligand>
        <name>FAD</name>
        <dbReference type="ChEBI" id="CHEBI:57692"/>
    </ligand>
</feature>
<evidence type="ECO:0000259" key="25">
    <source>
        <dbReference type="PROSITE" id="PS51387"/>
    </source>
</evidence>
<keyword evidence="14 23" id="KW-1133">Transmembrane helix</keyword>
<comment type="cofactor">
    <cofactor evidence="21">
        <name>FAD</name>
        <dbReference type="ChEBI" id="CHEBI:57692"/>
    </cofactor>
</comment>
<comment type="similarity">
    <text evidence="5">Belongs to the FAD-binding oxidoreductase/transferase type 4 family.</text>
</comment>